<reference evidence="1" key="2">
    <citation type="submission" date="2024-05" db="EMBL/GenBank/DDBJ databases">
        <title>Rhodohalobacter halophilus gen. nov., sp. nov., a moderately halophilic member of the family Balneolaceae.</title>
        <authorList>
            <person name="Xia J."/>
        </authorList>
    </citation>
    <scope>NUCLEOTIDE SEQUENCE</scope>
    <source>
        <strain evidence="1">WB101</strain>
    </source>
</reference>
<dbReference type="InterPro" id="IPR039498">
    <property type="entry name" value="NTP_transf_5"/>
</dbReference>
<dbReference type="EMBL" id="JAKLWS010000003">
    <property type="protein sequence ID" value="MCG2587707.1"/>
    <property type="molecule type" value="Genomic_DNA"/>
</dbReference>
<reference evidence="1" key="1">
    <citation type="submission" date="2022-01" db="EMBL/GenBank/DDBJ databases">
        <authorList>
            <person name="Wang Y."/>
        </authorList>
    </citation>
    <scope>NUCLEOTIDE SEQUENCE</scope>
    <source>
        <strain evidence="1">WB101</strain>
    </source>
</reference>
<dbReference type="Gene3D" id="3.30.460.40">
    <property type="match status" value="1"/>
</dbReference>
<comment type="caution">
    <text evidence="1">The sequence shown here is derived from an EMBL/GenBank/DDBJ whole genome shotgun (WGS) entry which is preliminary data.</text>
</comment>
<gene>
    <name evidence="1" type="ORF">L6773_03960</name>
</gene>
<dbReference type="Pfam" id="PF14907">
    <property type="entry name" value="NTP_transf_5"/>
    <property type="match status" value="1"/>
</dbReference>
<dbReference type="Proteomes" id="UP001165366">
    <property type="component" value="Unassembled WGS sequence"/>
</dbReference>
<keyword evidence="2" id="KW-1185">Reference proteome</keyword>
<protein>
    <submittedName>
        <fullName evidence="1">Nucleotidyltransferase family protein</fullName>
    </submittedName>
</protein>
<sequence>MDASAESPFPNSSQELLLKVALMGKDIALPAWREWRKSVDFELDVDQGSFRLLPLAYQNLNSFGYSDDLVAGRLKGIYRQSWIKNQQLFYKTAKVLNLLKDAGIKTAVLKGIALTELVYKNYGIRPMSDMDILVPFPEARHAVDVLNRAGFEIQMEHLLEHNLEFGRSIAFTDKQDTEIDLHWYAFVNSLGNAQKNDFWDDVIPVEVSGVQTHSLTHTDNLLHAIVHGIRKNPEPPIRWIADSMMIINSDDIQVDWQRLLTYASKFRVFLQVKRALLYMRDHFEAEIPSDVIRQMEAYKPSYVERVVFNYGEKIGDNVKEFTLSERLYSFYARYLARTNREGLFSIHFGLMAYAAKRVKSRFTQDNFLTSST</sequence>
<dbReference type="RefSeq" id="WP_237852550.1">
    <property type="nucleotide sequence ID" value="NZ_JAKLWS010000003.1"/>
</dbReference>
<accession>A0ABS9KA72</accession>
<evidence type="ECO:0000313" key="1">
    <source>
        <dbReference type="EMBL" id="MCG2587707.1"/>
    </source>
</evidence>
<proteinExistence type="predicted"/>
<organism evidence="1 2">
    <name type="scientific">Rhodohalobacter sulfatireducens</name>
    <dbReference type="NCBI Taxonomy" id="2911366"/>
    <lineage>
        <taxon>Bacteria</taxon>
        <taxon>Pseudomonadati</taxon>
        <taxon>Balneolota</taxon>
        <taxon>Balneolia</taxon>
        <taxon>Balneolales</taxon>
        <taxon>Balneolaceae</taxon>
        <taxon>Rhodohalobacter</taxon>
    </lineage>
</organism>
<name>A0ABS9KA72_9BACT</name>
<evidence type="ECO:0000313" key="2">
    <source>
        <dbReference type="Proteomes" id="UP001165366"/>
    </source>
</evidence>